<dbReference type="PANTHER" id="PTHR10357:SF199">
    <property type="entry name" value="ALPHA AMYLASE CATALYTIC REGION"/>
    <property type="match status" value="1"/>
</dbReference>
<proteinExistence type="predicted"/>
<dbReference type="Pfam" id="PF00128">
    <property type="entry name" value="Alpha-amylase"/>
    <property type="match status" value="1"/>
</dbReference>
<organism evidence="2 3">
    <name type="scientific">Haloarcula salinisoli</name>
    <dbReference type="NCBI Taxonomy" id="2487746"/>
    <lineage>
        <taxon>Archaea</taxon>
        <taxon>Methanobacteriati</taxon>
        <taxon>Methanobacteriota</taxon>
        <taxon>Stenosarchaea group</taxon>
        <taxon>Halobacteria</taxon>
        <taxon>Halobacteriales</taxon>
        <taxon>Haloarculaceae</taxon>
        <taxon>Haloarcula</taxon>
    </lineage>
</organism>
<dbReference type="SUPFAM" id="SSF51445">
    <property type="entry name" value="(Trans)glycosidases"/>
    <property type="match status" value="1"/>
</dbReference>
<dbReference type="Proteomes" id="UP000783863">
    <property type="component" value="Unassembled WGS sequence"/>
</dbReference>
<dbReference type="CDD" id="cd11313">
    <property type="entry name" value="AmyAc_arch_bac_AmyA"/>
    <property type="match status" value="1"/>
</dbReference>
<comment type="caution">
    <text evidence="2">The sequence shown here is derived from an EMBL/GenBank/DDBJ whole genome shotgun (WGS) entry which is preliminary data.</text>
</comment>
<dbReference type="InterPro" id="IPR006047">
    <property type="entry name" value="GH13_cat_dom"/>
</dbReference>
<keyword evidence="3" id="KW-1185">Reference proteome</keyword>
<dbReference type="Gene3D" id="2.60.40.10">
    <property type="entry name" value="Immunoglobulins"/>
    <property type="match status" value="1"/>
</dbReference>
<dbReference type="EMBL" id="RKLQ01000003">
    <property type="protein sequence ID" value="MBX0305268.1"/>
    <property type="molecule type" value="Genomic_DNA"/>
</dbReference>
<evidence type="ECO:0000259" key="1">
    <source>
        <dbReference type="SMART" id="SM00642"/>
    </source>
</evidence>
<evidence type="ECO:0000313" key="3">
    <source>
        <dbReference type="Proteomes" id="UP000783863"/>
    </source>
</evidence>
<dbReference type="RefSeq" id="WP_220589507.1">
    <property type="nucleotide sequence ID" value="NZ_RKLQ01000003.1"/>
</dbReference>
<accession>A0A8J7YKC5</accession>
<evidence type="ECO:0000313" key="2">
    <source>
        <dbReference type="EMBL" id="MBX0305268.1"/>
    </source>
</evidence>
<dbReference type="InterPro" id="IPR017853">
    <property type="entry name" value="GH"/>
</dbReference>
<feature type="domain" description="Glycosyl hydrolase family 13 catalytic" evidence="1">
    <location>
        <begin position="259"/>
        <end position="616"/>
    </location>
</feature>
<protein>
    <submittedName>
        <fullName evidence="2">Alpha-amylase</fullName>
    </submittedName>
</protein>
<dbReference type="AlphaFoldDB" id="A0A8J7YKC5"/>
<dbReference type="Gene3D" id="3.20.20.80">
    <property type="entry name" value="Glycosidases"/>
    <property type="match status" value="1"/>
</dbReference>
<dbReference type="InterPro" id="IPR013783">
    <property type="entry name" value="Ig-like_fold"/>
</dbReference>
<dbReference type="PANTHER" id="PTHR10357">
    <property type="entry name" value="ALPHA-AMYLASE FAMILY MEMBER"/>
    <property type="match status" value="1"/>
</dbReference>
<name>A0A8J7YKC5_9EURY</name>
<reference evidence="2" key="1">
    <citation type="submission" date="2021-06" db="EMBL/GenBank/DDBJ databases">
        <title>Halomicroarcula sp. F24A a new haloarchaeum isolated from saline soil.</title>
        <authorList>
            <person name="Duran-Viseras A."/>
            <person name="Sanchez-Porro C."/>
            <person name="Ventosa A."/>
        </authorList>
    </citation>
    <scope>NUCLEOTIDE SEQUENCE</scope>
    <source>
        <strain evidence="2">F24A</strain>
    </source>
</reference>
<sequence>MGLDSHHPGPPRFMQVGQRIVDPVFVDVEHGFDRDNLAPTIAGSPERDPKSYDADAFSWSVVSRPAGSSATLEDAPTPYDDRDRYDHGLGHTAEFEPDEPGTYVFELDAPDGTHELTVRVFDGDEGDAAAADGVGASGRRDCGGPPRIELDGRYDAATESFVVESGAELASDSHAVESDLVVEYLPHDASGLAATYIAVDGTTARIPAAALDGPTRLYAAPFDGQRVGVRDEIVLDPESESVSLPNRPPDWLDDAVVYEIFTRSFAGEPGETTFEVLADRVSYLDELGVDVVWLTPIVPAWSPTVETAPGGPHGYSTADYFDVAPDLGTIAEFEAFVDRCHDHDIRVCFDLVANHCGWTHPFFQETIAQVGDDPDEPAQFPDIVAWDASSTYFDWFDRQRGASRHDAAPAQTSFFGVRLQPNLNHGNVALREHLLAAVEFWAERVDGFRCDIAWGVPHSFWAEVRERVRAMDSDFLLLDEAIPRTPAFAASEFDCHFDTTGFTETAHAVARGERPPSDLLDAIEARERDGFPDYTRLLNATENHDEARLAHEAAVGHREDPAAVARAAAAAAFTLPGVPMLYYGQERLITRHGTRREFPYADDDDRADDIERDPYKRAFVNWAEFPEDHLDFYRRLVAFYHDSPVLGPSADLVRPAYRTETPDDVLVFGRNAGDAKRIVVVNFAADPRRVDLRPVVDTTDLFTGRDVAVARSEDAVTVEVERLAVLSTPSLFDGA</sequence>
<dbReference type="SMART" id="SM00642">
    <property type="entry name" value="Aamy"/>
    <property type="match status" value="1"/>
</dbReference>
<gene>
    <name evidence="2" type="ORF">EGD98_16520</name>
</gene>
<dbReference type="GO" id="GO:0005975">
    <property type="term" value="P:carbohydrate metabolic process"/>
    <property type="evidence" value="ECO:0007669"/>
    <property type="project" value="InterPro"/>
</dbReference>